<evidence type="ECO:0000259" key="2">
    <source>
        <dbReference type="PROSITE" id="PS52006"/>
    </source>
</evidence>
<dbReference type="EMBL" id="CAWUON010000045">
    <property type="protein sequence ID" value="CAK7269257.1"/>
    <property type="molecule type" value="Genomic_DNA"/>
</dbReference>
<dbReference type="InterPro" id="IPR032477">
    <property type="entry name" value="Glyco_hydro_64"/>
</dbReference>
<dbReference type="InterPro" id="IPR042517">
    <property type="entry name" value="Glyco_hydro_64_N_2"/>
</dbReference>
<dbReference type="Proteomes" id="UP001642502">
    <property type="component" value="Unassembled WGS sequence"/>
</dbReference>
<comment type="caution">
    <text evidence="3">The sequence shown here is derived from an EMBL/GenBank/DDBJ whole genome shotgun (WGS) entry which is preliminary data.</text>
</comment>
<evidence type="ECO:0000256" key="1">
    <source>
        <dbReference type="SAM" id="MobiDB-lite"/>
    </source>
</evidence>
<dbReference type="PANTHER" id="PTHR38165">
    <property type="match status" value="1"/>
</dbReference>
<feature type="compositionally biased region" description="Polar residues" evidence="1">
    <location>
        <begin position="21"/>
        <end position="40"/>
    </location>
</feature>
<feature type="compositionally biased region" description="Basic and acidic residues" evidence="1">
    <location>
        <begin position="1"/>
        <end position="12"/>
    </location>
</feature>
<organism evidence="3 4">
    <name type="scientific">Sporothrix epigloea</name>
    <dbReference type="NCBI Taxonomy" id="1892477"/>
    <lineage>
        <taxon>Eukaryota</taxon>
        <taxon>Fungi</taxon>
        <taxon>Dikarya</taxon>
        <taxon>Ascomycota</taxon>
        <taxon>Pezizomycotina</taxon>
        <taxon>Sordariomycetes</taxon>
        <taxon>Sordariomycetidae</taxon>
        <taxon>Ophiostomatales</taxon>
        <taxon>Ophiostomataceae</taxon>
        <taxon>Sporothrix</taxon>
    </lineage>
</organism>
<feature type="domain" description="GH64" evidence="2">
    <location>
        <begin position="51"/>
        <end position="436"/>
    </location>
</feature>
<evidence type="ECO:0000313" key="3">
    <source>
        <dbReference type="EMBL" id="CAK7269257.1"/>
    </source>
</evidence>
<dbReference type="CDD" id="cd09220">
    <property type="entry name" value="GH64-GluB-like"/>
    <property type="match status" value="1"/>
</dbReference>
<gene>
    <name evidence="3" type="ORF">SEPCBS119000_003477</name>
</gene>
<dbReference type="PROSITE" id="PS52006">
    <property type="entry name" value="GH64"/>
    <property type="match status" value="1"/>
</dbReference>
<accession>A0ABP0DM30</accession>
<dbReference type="PANTHER" id="PTHR38165:SF1">
    <property type="entry name" value="GLUCANASE B"/>
    <property type="match status" value="1"/>
</dbReference>
<evidence type="ECO:0000313" key="4">
    <source>
        <dbReference type="Proteomes" id="UP001642502"/>
    </source>
</evidence>
<keyword evidence="4" id="KW-1185">Reference proteome</keyword>
<name>A0ABP0DM30_9PEZI</name>
<reference evidence="3 4" key="1">
    <citation type="submission" date="2024-01" db="EMBL/GenBank/DDBJ databases">
        <authorList>
            <person name="Allen C."/>
            <person name="Tagirdzhanova G."/>
        </authorList>
    </citation>
    <scope>NUCLEOTIDE SEQUENCE [LARGE SCALE GENOMIC DNA]</scope>
    <source>
        <strain evidence="3 4">CBS 119000</strain>
    </source>
</reference>
<protein>
    <recommendedName>
        <fullName evidence="2">GH64 domain-containing protein</fullName>
    </recommendedName>
</protein>
<feature type="region of interest" description="Disordered" evidence="1">
    <location>
        <begin position="1"/>
        <end position="55"/>
    </location>
</feature>
<sequence>MATVDDSLRKQQQDGILAAPTDSSASTSNPAPQTKNSSFAPSPAVNAASGSGTPSTVQVALQNNTTATNLYAYVTGLDVSKNGAVFMLQSDGVTPYYPAKPSSYGAPLQANVSIVVGGPGSVRTITIPHLVGGRIWYSQNSPLTFALNPTDAGAALVEPSISNTSDPSYSLRWDFCEFTFNDYELFANITYVDFVSVPTALELTSTDGSLPKKVAGLPSNGLNTICEALQAQQRVDCAGWDQLVVQIKSSTTGTNFLRALSPEKGMVLNPGLFANYYDPYVAQVWSKYQSAALLVDTQSSWGIKSGQVDSSSGLTFPGVGSFPRPSTHDIFTCDSGAFAVTGADSDIRKNLVARLAAALNRSTLLSHSSQPSGTASASDYYKAPITNHYARILHATNLDGRGYAFPYDDVAASDGTDLAGCVSSGAPALLTIYIGGGGPNGAASAGKARSQPDNPIFVHERPRAGRQLVGARQLHRRSLSPPPYDEGAVLAVREVEAPSSHMVTVEDDEKALLMARYRDVASPAPTDLEKGGLVAVKTDGPSSSAATAPDLTVKLALFLHEALLSLWVAFCSLCRSGWALVPRRVAAPIGLVCSRISAIPAVASASAAVSSFATSVVKSAAASIIATLILRPLLVRTVMTAAVLFLTYAATTSGSLYPTRMTAAVIANLTGWLEEVSGAEPGSLLQ</sequence>
<dbReference type="Pfam" id="PF16483">
    <property type="entry name" value="Glyco_hydro_64"/>
    <property type="match status" value="1"/>
</dbReference>
<dbReference type="InterPro" id="IPR037176">
    <property type="entry name" value="Osmotin/thaumatin-like_sf"/>
</dbReference>
<dbReference type="Gene3D" id="2.60.110.10">
    <property type="entry name" value="Thaumatin"/>
    <property type="match status" value="1"/>
</dbReference>
<dbReference type="Gene3D" id="3.30.920.50">
    <property type="entry name" value="Beta-1,3-glucanase, C-terminal domain"/>
    <property type="match status" value="1"/>
</dbReference>
<dbReference type="InterPro" id="IPR037398">
    <property type="entry name" value="Glyco_hydro_64_fam"/>
</dbReference>
<proteinExistence type="predicted"/>